<name>A0A3M9MDB4_9BACT</name>
<dbReference type="Proteomes" id="UP000272117">
    <property type="component" value="Unassembled WGS sequence"/>
</dbReference>
<feature type="domain" description="Helix-turn-helix" evidence="1">
    <location>
        <begin position="45"/>
        <end position="95"/>
    </location>
</feature>
<dbReference type="OrthoDB" id="894337at2"/>
<dbReference type="RefSeq" id="WP_123128482.1">
    <property type="nucleotide sequence ID" value="NZ_RJJD01000015.1"/>
</dbReference>
<dbReference type="GO" id="GO:0003677">
    <property type="term" value="F:DNA binding"/>
    <property type="evidence" value="ECO:0007669"/>
    <property type="project" value="UniProtKB-KW"/>
</dbReference>
<dbReference type="EMBL" id="RJJD01000015">
    <property type="protein sequence ID" value="RNI23561.1"/>
    <property type="molecule type" value="Genomic_DNA"/>
</dbReference>
<dbReference type="InterPro" id="IPR041657">
    <property type="entry name" value="HTH_17"/>
</dbReference>
<organism evidence="2 3">
    <name type="scientific">Rufibacter latericius</name>
    <dbReference type="NCBI Taxonomy" id="2487040"/>
    <lineage>
        <taxon>Bacteria</taxon>
        <taxon>Pseudomonadati</taxon>
        <taxon>Bacteroidota</taxon>
        <taxon>Cytophagia</taxon>
        <taxon>Cytophagales</taxon>
        <taxon>Hymenobacteraceae</taxon>
        <taxon>Rufibacter</taxon>
    </lineage>
</organism>
<keyword evidence="2" id="KW-0238">DNA-binding</keyword>
<protein>
    <submittedName>
        <fullName evidence="2">DNA-binding protein</fullName>
    </submittedName>
</protein>
<dbReference type="AlphaFoldDB" id="A0A3M9MDB4"/>
<evidence type="ECO:0000313" key="3">
    <source>
        <dbReference type="Proteomes" id="UP000272117"/>
    </source>
</evidence>
<sequence length="96" mass="10898">MTTNVQLGNQLGQILAQGASADIELMIYSCFSKINDKLNANEEIMKPEEVCDFLKVSMPTLNNLVKSGNFNSYDFKNAKGIYYKRSEIIQALRKRE</sequence>
<evidence type="ECO:0000259" key="1">
    <source>
        <dbReference type="Pfam" id="PF12728"/>
    </source>
</evidence>
<gene>
    <name evidence="2" type="ORF">EFB08_18700</name>
</gene>
<keyword evidence="3" id="KW-1185">Reference proteome</keyword>
<comment type="caution">
    <text evidence="2">The sequence shown here is derived from an EMBL/GenBank/DDBJ whole genome shotgun (WGS) entry which is preliminary data.</text>
</comment>
<dbReference type="Pfam" id="PF12728">
    <property type="entry name" value="HTH_17"/>
    <property type="match status" value="1"/>
</dbReference>
<proteinExistence type="predicted"/>
<accession>A0A3M9MDB4</accession>
<reference evidence="2 3" key="1">
    <citation type="submission" date="2018-11" db="EMBL/GenBank/DDBJ databases">
        <title>Rufibacter latericius sp. nov., isolated from water in Baiyang Lake.</title>
        <authorList>
            <person name="Yang Y."/>
        </authorList>
    </citation>
    <scope>NUCLEOTIDE SEQUENCE [LARGE SCALE GENOMIC DNA]</scope>
    <source>
        <strain evidence="2 3">R-22-1c-1</strain>
    </source>
</reference>
<evidence type="ECO:0000313" key="2">
    <source>
        <dbReference type="EMBL" id="RNI23561.1"/>
    </source>
</evidence>